<accession>A0A6A5QFC3</accession>
<sequence>MADSPSTIEGGPSVEAEFETTVLQMPHDGLRAAVDDSRGGKKETQREARRKAWQASKIQDSRTKKRPDQETKLVEQHALEVFRSPASEPQGVASIAHKRHASGGTVHLPHNRTQNEWKVICELKLCAGCLTRTIPPHKPGDKRAPCKDRPSASYDAKLIRLIRRKLKQDANEVRRQAVPGHNIAKHMQRNQPNQPLCAPSTISHRDSSHGIALSVGYCESDNSPCGLRSSDRHVPAPFAPIYNLQDPGSYDQSGIRAALYRQFGPALSQSSATHVDSSTGLASAEQFQHARDKPHPMTLLGRPADLNIDMMGMTPTTPSPTDLPTLHFEDELGPVNQGLQHAANISFSESSGRAPRFDVEDWDSKTKVSEDIQVSELELALSGCLTASSSSRAVVEMLMREKLDNAEYAAERSNTTPGIYCSIDRKGPYGAAPSAHFVFQNQGHSWYDGATLTISPHV</sequence>
<proteinExistence type="predicted"/>
<evidence type="ECO:0000313" key="2">
    <source>
        <dbReference type="EMBL" id="KAF1913224.1"/>
    </source>
</evidence>
<dbReference type="Proteomes" id="UP000800096">
    <property type="component" value="Unassembled WGS sequence"/>
</dbReference>
<organism evidence="2 3">
    <name type="scientific">Ampelomyces quisqualis</name>
    <name type="common">Powdery mildew agent</name>
    <dbReference type="NCBI Taxonomy" id="50730"/>
    <lineage>
        <taxon>Eukaryota</taxon>
        <taxon>Fungi</taxon>
        <taxon>Dikarya</taxon>
        <taxon>Ascomycota</taxon>
        <taxon>Pezizomycotina</taxon>
        <taxon>Dothideomycetes</taxon>
        <taxon>Pleosporomycetidae</taxon>
        <taxon>Pleosporales</taxon>
        <taxon>Pleosporineae</taxon>
        <taxon>Phaeosphaeriaceae</taxon>
        <taxon>Ampelomyces</taxon>
    </lineage>
</organism>
<evidence type="ECO:0000256" key="1">
    <source>
        <dbReference type="SAM" id="MobiDB-lite"/>
    </source>
</evidence>
<feature type="compositionally biased region" description="Basic and acidic residues" evidence="1">
    <location>
        <begin position="28"/>
        <end position="47"/>
    </location>
</feature>
<feature type="compositionally biased region" description="Basic and acidic residues" evidence="1">
    <location>
        <begin position="59"/>
        <end position="71"/>
    </location>
</feature>
<dbReference type="AlphaFoldDB" id="A0A6A5QFC3"/>
<name>A0A6A5QFC3_AMPQU</name>
<feature type="region of interest" description="Disordered" evidence="1">
    <location>
        <begin position="26"/>
        <end position="71"/>
    </location>
</feature>
<dbReference type="OrthoDB" id="3801055at2759"/>
<protein>
    <submittedName>
        <fullName evidence="2">Uncharacterized protein</fullName>
    </submittedName>
</protein>
<evidence type="ECO:0000313" key="3">
    <source>
        <dbReference type="Proteomes" id="UP000800096"/>
    </source>
</evidence>
<dbReference type="EMBL" id="ML979139">
    <property type="protein sequence ID" value="KAF1913224.1"/>
    <property type="molecule type" value="Genomic_DNA"/>
</dbReference>
<reference evidence="2" key="1">
    <citation type="journal article" date="2020" name="Stud. Mycol.">
        <title>101 Dothideomycetes genomes: a test case for predicting lifestyles and emergence of pathogens.</title>
        <authorList>
            <person name="Haridas S."/>
            <person name="Albert R."/>
            <person name="Binder M."/>
            <person name="Bloem J."/>
            <person name="Labutti K."/>
            <person name="Salamov A."/>
            <person name="Andreopoulos B."/>
            <person name="Baker S."/>
            <person name="Barry K."/>
            <person name="Bills G."/>
            <person name="Bluhm B."/>
            <person name="Cannon C."/>
            <person name="Castanera R."/>
            <person name="Culley D."/>
            <person name="Daum C."/>
            <person name="Ezra D."/>
            <person name="Gonzalez J."/>
            <person name="Henrissat B."/>
            <person name="Kuo A."/>
            <person name="Liang C."/>
            <person name="Lipzen A."/>
            <person name="Lutzoni F."/>
            <person name="Magnuson J."/>
            <person name="Mondo S."/>
            <person name="Nolan M."/>
            <person name="Ohm R."/>
            <person name="Pangilinan J."/>
            <person name="Park H.-J."/>
            <person name="Ramirez L."/>
            <person name="Alfaro M."/>
            <person name="Sun H."/>
            <person name="Tritt A."/>
            <person name="Yoshinaga Y."/>
            <person name="Zwiers L.-H."/>
            <person name="Turgeon B."/>
            <person name="Goodwin S."/>
            <person name="Spatafora J."/>
            <person name="Crous P."/>
            <person name="Grigoriev I."/>
        </authorList>
    </citation>
    <scope>NUCLEOTIDE SEQUENCE</scope>
    <source>
        <strain evidence="2">HMLAC05119</strain>
    </source>
</reference>
<gene>
    <name evidence="2" type="ORF">BDU57DRAFT_532296</name>
</gene>
<keyword evidence="3" id="KW-1185">Reference proteome</keyword>